<organism evidence="7 8">
    <name type="scientific">Mycolicibacterium chubuense (strain NBB4)</name>
    <name type="common">Mycobacterium chubuense</name>
    <dbReference type="NCBI Taxonomy" id="710421"/>
    <lineage>
        <taxon>Bacteria</taxon>
        <taxon>Bacillati</taxon>
        <taxon>Actinomycetota</taxon>
        <taxon>Actinomycetes</taxon>
        <taxon>Mycobacteriales</taxon>
        <taxon>Mycobacteriaceae</taxon>
        <taxon>Mycolicibacterium</taxon>
    </lineage>
</organism>
<feature type="transmembrane region" description="Helical" evidence="5">
    <location>
        <begin position="310"/>
        <end position="329"/>
    </location>
</feature>
<evidence type="ECO:0000259" key="6">
    <source>
        <dbReference type="PROSITE" id="PS50234"/>
    </source>
</evidence>
<evidence type="ECO:0000313" key="8">
    <source>
        <dbReference type="Proteomes" id="UP000006057"/>
    </source>
</evidence>
<dbReference type="RefSeq" id="WP_014813850.1">
    <property type="nucleotide sequence ID" value="NC_018027.1"/>
</dbReference>
<keyword evidence="3 5" id="KW-1133">Transmembrane helix</keyword>
<evidence type="ECO:0000256" key="4">
    <source>
        <dbReference type="ARBA" id="ARBA00023136"/>
    </source>
</evidence>
<keyword evidence="1" id="KW-1003">Cell membrane</keyword>
<keyword evidence="4 5" id="KW-0472">Membrane</keyword>
<dbReference type="KEGG" id="mcb:Mycch_0539"/>
<dbReference type="InterPro" id="IPR036465">
    <property type="entry name" value="vWFA_dom_sf"/>
</dbReference>
<evidence type="ECO:0000256" key="5">
    <source>
        <dbReference type="SAM" id="Phobius"/>
    </source>
</evidence>
<dbReference type="STRING" id="710421.Mycch_0539"/>
<dbReference type="InterPro" id="IPR002035">
    <property type="entry name" value="VWF_A"/>
</dbReference>
<dbReference type="PROSITE" id="PS50234">
    <property type="entry name" value="VWFA"/>
    <property type="match status" value="1"/>
</dbReference>
<dbReference type="HOGENOM" id="CLU_024570_2_0_11"/>
<feature type="transmembrane region" description="Helical" evidence="5">
    <location>
        <begin position="65"/>
        <end position="83"/>
    </location>
</feature>
<reference evidence="7 8" key="1">
    <citation type="submission" date="2012-06" db="EMBL/GenBank/DDBJ databases">
        <title>Complete sequence of chromosome of Mycobacterium chubuense NBB4.</title>
        <authorList>
            <consortium name="US DOE Joint Genome Institute"/>
            <person name="Lucas S."/>
            <person name="Han J."/>
            <person name="Lapidus A."/>
            <person name="Cheng J.-F."/>
            <person name="Goodwin L."/>
            <person name="Pitluck S."/>
            <person name="Peters L."/>
            <person name="Mikhailova N."/>
            <person name="Teshima H."/>
            <person name="Detter J.C."/>
            <person name="Han C."/>
            <person name="Tapia R."/>
            <person name="Land M."/>
            <person name="Hauser L."/>
            <person name="Kyrpides N."/>
            <person name="Ivanova N."/>
            <person name="Pagani I."/>
            <person name="Mattes T."/>
            <person name="Holmes A."/>
            <person name="Rutledge P."/>
            <person name="Paulsen I."/>
            <person name="Coleman N."/>
            <person name="Woyke T."/>
        </authorList>
    </citation>
    <scope>NUCLEOTIDE SEQUENCE [LARGE SCALE GENOMIC DNA]</scope>
    <source>
        <strain evidence="7 8">NBB4</strain>
    </source>
</reference>
<keyword evidence="8" id="KW-1185">Reference proteome</keyword>
<dbReference type="Proteomes" id="UP000006057">
    <property type="component" value="Chromosome"/>
</dbReference>
<evidence type="ECO:0000313" key="7">
    <source>
        <dbReference type="EMBL" id="AFM15358.1"/>
    </source>
</evidence>
<dbReference type="InterPro" id="IPR050768">
    <property type="entry name" value="UPF0353/GerABKA_families"/>
</dbReference>
<dbReference type="AlphaFoldDB" id="I4BDK1"/>
<feature type="domain" description="VWFA" evidence="6">
    <location>
        <begin position="97"/>
        <end position="298"/>
    </location>
</feature>
<dbReference type="SMART" id="SM00327">
    <property type="entry name" value="VWA"/>
    <property type="match status" value="1"/>
</dbReference>
<dbReference type="PANTHER" id="PTHR22550">
    <property type="entry name" value="SPORE GERMINATION PROTEIN"/>
    <property type="match status" value="1"/>
</dbReference>
<accession>I4BDK1</accession>
<dbReference type="EMBL" id="CP003053">
    <property type="protein sequence ID" value="AFM15358.1"/>
    <property type="molecule type" value="Genomic_DNA"/>
</dbReference>
<dbReference type="Pfam" id="PF13519">
    <property type="entry name" value="VWA_2"/>
    <property type="match status" value="1"/>
</dbReference>
<name>I4BDK1_MYCCN</name>
<dbReference type="eggNOG" id="COG2304">
    <property type="taxonomic scope" value="Bacteria"/>
</dbReference>
<dbReference type="Gene3D" id="3.40.50.410">
    <property type="entry name" value="von Willebrand factor, type A domain"/>
    <property type="match status" value="1"/>
</dbReference>
<evidence type="ECO:0000256" key="1">
    <source>
        <dbReference type="ARBA" id="ARBA00022475"/>
    </source>
</evidence>
<evidence type="ECO:0000256" key="2">
    <source>
        <dbReference type="ARBA" id="ARBA00022692"/>
    </source>
</evidence>
<keyword evidence="2 5" id="KW-0812">Transmembrane</keyword>
<dbReference type="OrthoDB" id="8882959at2"/>
<dbReference type="PATRIC" id="fig|710421.3.peg.532"/>
<gene>
    <name evidence="7" type="ordered locus">Mycch_0539</name>
</gene>
<proteinExistence type="predicted"/>
<evidence type="ECO:0000256" key="3">
    <source>
        <dbReference type="ARBA" id="ARBA00022989"/>
    </source>
</evidence>
<protein>
    <submittedName>
        <fullName evidence="7">Mg-chelatase subunit ChlD</fullName>
    </submittedName>
</protein>
<dbReference type="SUPFAM" id="SSF53300">
    <property type="entry name" value="vWA-like"/>
    <property type="match status" value="1"/>
</dbReference>
<dbReference type="PANTHER" id="PTHR22550:SF5">
    <property type="entry name" value="LEUCINE ZIPPER PROTEIN 4"/>
    <property type="match status" value="1"/>
</dbReference>
<feature type="transmembrane region" description="Helical" evidence="5">
    <location>
        <begin position="18"/>
        <end position="36"/>
    </location>
</feature>
<sequence>MTVPGLGLLSLSGFESPGWLALLAAPALLSAAYVVAARRRRRRLARFAPAPPAALARPRPPRLRYLPVVLLLAALIPLIVALAQPSQDVRVPRNRAVIMLVIDVSRSMGATDVPPNRLAAAEQAAQEFAGQVTPGVNLGLISFAGSAEVLVAPNPDHELTVAALNKLQLADSTATGQAIFAALQSIQTVNAVLKGPHDQRPPARIVLLSDGMENKPGSPDAPQGAYTAARDARSQGVPVTTIAFGTPQGRVAMDNQSIPVPVGDQMMKTVARLSGGQTSSAASVGELTTAFGAVDDQLGYQTERGPASAGWLRLGALLGFLGVLLGLAINRGLPA</sequence>